<keyword evidence="2" id="KW-0689">Ribosomal protein</keyword>
<dbReference type="OMA" id="HKPIYTP"/>
<comment type="similarity">
    <text evidence="1">Belongs to the universal ribosomal protein uL13 family.</text>
</comment>
<keyword evidence="3" id="KW-0687">Ribonucleoprotein</keyword>
<keyword evidence="4" id="KW-1185">Reference proteome</keyword>
<evidence type="ECO:0000256" key="3">
    <source>
        <dbReference type="ARBA" id="ARBA00023274"/>
    </source>
</evidence>
<name>A0A915KAG6_ROMCU</name>
<dbReference type="PANTHER" id="PTHR11545">
    <property type="entry name" value="RIBOSOMAL PROTEIN L13"/>
    <property type="match status" value="1"/>
</dbReference>
<dbReference type="GO" id="GO:0003735">
    <property type="term" value="F:structural constituent of ribosome"/>
    <property type="evidence" value="ECO:0007669"/>
    <property type="project" value="InterPro"/>
</dbReference>
<dbReference type="GO" id="GO:0006412">
    <property type="term" value="P:translation"/>
    <property type="evidence" value="ECO:0007669"/>
    <property type="project" value="InterPro"/>
</dbReference>
<evidence type="ECO:0000256" key="1">
    <source>
        <dbReference type="ARBA" id="ARBA00006227"/>
    </source>
</evidence>
<evidence type="ECO:0000313" key="5">
    <source>
        <dbReference type="WBParaSite" id="nRc.2.0.1.t35768-RA"/>
    </source>
</evidence>
<sequence length="185" mass="21974">MKITGYFLPQQWLVFARQWHIVDAKWQDPFRLADKVATILDGRNKPIFHEKGDCGDHVIIYNCYHVAMPAFDWRRVDFFFDNRFPKGMNNIPAWEIHQSDPCRVMWLAVHHALRGPFRTRPRNCERLHLFPEEEIPADLLKNVGNQLPQLSKQPKNSAAYKNEERENFPQLFDWPQDFVFEPGNV</sequence>
<dbReference type="PANTHER" id="PTHR11545:SF2">
    <property type="entry name" value="LARGE RIBOSOMAL SUBUNIT PROTEIN UL13M"/>
    <property type="match status" value="1"/>
</dbReference>
<protein>
    <submittedName>
        <fullName evidence="5">Uncharacterized protein</fullName>
    </submittedName>
</protein>
<dbReference type="HAMAP" id="MF_01366">
    <property type="entry name" value="Ribosomal_uL13"/>
    <property type="match status" value="1"/>
</dbReference>
<dbReference type="WBParaSite" id="nRc.2.0.1.t35768-RA">
    <property type="protein sequence ID" value="nRc.2.0.1.t35768-RA"/>
    <property type="gene ID" value="nRc.2.0.1.g35768"/>
</dbReference>
<dbReference type="CDD" id="cd00392">
    <property type="entry name" value="Ribosomal_L13"/>
    <property type="match status" value="1"/>
</dbReference>
<dbReference type="GO" id="GO:0017148">
    <property type="term" value="P:negative regulation of translation"/>
    <property type="evidence" value="ECO:0007669"/>
    <property type="project" value="TreeGrafter"/>
</dbReference>
<proteinExistence type="inferred from homology"/>
<evidence type="ECO:0000313" key="4">
    <source>
        <dbReference type="Proteomes" id="UP000887565"/>
    </source>
</evidence>
<reference evidence="5" key="1">
    <citation type="submission" date="2022-11" db="UniProtKB">
        <authorList>
            <consortium name="WormBaseParasite"/>
        </authorList>
    </citation>
    <scope>IDENTIFICATION</scope>
</reference>
<evidence type="ECO:0000256" key="2">
    <source>
        <dbReference type="ARBA" id="ARBA00022980"/>
    </source>
</evidence>
<dbReference type="PIRSF" id="PIRSF002181">
    <property type="entry name" value="Ribosomal_L13"/>
    <property type="match status" value="1"/>
</dbReference>
<dbReference type="InterPro" id="IPR005823">
    <property type="entry name" value="Ribosomal_uL13_bac-type"/>
</dbReference>
<dbReference type="InterPro" id="IPR036899">
    <property type="entry name" value="Ribosomal_uL13_sf"/>
</dbReference>
<dbReference type="InterPro" id="IPR005822">
    <property type="entry name" value="Ribosomal_uL13"/>
</dbReference>
<dbReference type="SUPFAM" id="SSF52161">
    <property type="entry name" value="Ribosomal protein L13"/>
    <property type="match status" value="1"/>
</dbReference>
<dbReference type="Gene3D" id="3.90.1180.10">
    <property type="entry name" value="Ribosomal protein L13"/>
    <property type="match status" value="1"/>
</dbReference>
<dbReference type="Proteomes" id="UP000887565">
    <property type="component" value="Unplaced"/>
</dbReference>
<dbReference type="GO" id="GO:0003729">
    <property type="term" value="F:mRNA binding"/>
    <property type="evidence" value="ECO:0007669"/>
    <property type="project" value="TreeGrafter"/>
</dbReference>
<dbReference type="AlphaFoldDB" id="A0A915KAG6"/>
<dbReference type="GO" id="GO:0005762">
    <property type="term" value="C:mitochondrial large ribosomal subunit"/>
    <property type="evidence" value="ECO:0007669"/>
    <property type="project" value="TreeGrafter"/>
</dbReference>
<organism evidence="4 5">
    <name type="scientific">Romanomermis culicivorax</name>
    <name type="common">Nematode worm</name>
    <dbReference type="NCBI Taxonomy" id="13658"/>
    <lineage>
        <taxon>Eukaryota</taxon>
        <taxon>Metazoa</taxon>
        <taxon>Ecdysozoa</taxon>
        <taxon>Nematoda</taxon>
        <taxon>Enoplea</taxon>
        <taxon>Dorylaimia</taxon>
        <taxon>Mermithida</taxon>
        <taxon>Mermithoidea</taxon>
        <taxon>Mermithidae</taxon>
        <taxon>Romanomermis</taxon>
    </lineage>
</organism>
<accession>A0A915KAG6</accession>
<dbReference type="Pfam" id="PF00572">
    <property type="entry name" value="Ribosomal_L13"/>
    <property type="match status" value="1"/>
</dbReference>